<accession>F3FSW4</accession>
<evidence type="ECO:0000313" key="1">
    <source>
        <dbReference type="EMBL" id="EGH33306.1"/>
    </source>
</evidence>
<gene>
    <name evidence="1" type="ORF">PSYJA_32041</name>
</gene>
<protein>
    <submittedName>
        <fullName evidence="1">Uncharacterized protein</fullName>
    </submittedName>
</protein>
<dbReference type="AlphaFoldDB" id="F3FSW4"/>
<dbReference type="HOGENOM" id="CLU_2891286_0_0_6"/>
<proteinExistence type="predicted"/>
<sequence length="63" mass="7087">MVGVQVNREQSAQCDQEYLGGLVDAEPQDDQRNQRQVRHVANHLHRAVQQTLTTFAQAGDEAQ</sequence>
<name>F3FSW4_PSESX</name>
<comment type="caution">
    <text evidence="1">The sequence shown here is derived from an EMBL/GenBank/DDBJ whole genome shotgun (WGS) entry which is preliminary data.</text>
</comment>
<dbReference type="Proteomes" id="UP000004471">
    <property type="component" value="Unassembled WGS sequence"/>
</dbReference>
<organism evidence="1 2">
    <name type="scientific">Pseudomonas syringae pv. japonica str. M301072</name>
    <dbReference type="NCBI Taxonomy" id="629262"/>
    <lineage>
        <taxon>Bacteria</taxon>
        <taxon>Pseudomonadati</taxon>
        <taxon>Pseudomonadota</taxon>
        <taxon>Gammaproteobacteria</taxon>
        <taxon>Pseudomonadales</taxon>
        <taxon>Pseudomonadaceae</taxon>
        <taxon>Pseudomonas</taxon>
        <taxon>Pseudomonas syringae</taxon>
    </lineage>
</organism>
<dbReference type="EMBL" id="AEAH01001565">
    <property type="protein sequence ID" value="EGH33306.1"/>
    <property type="molecule type" value="Genomic_DNA"/>
</dbReference>
<reference evidence="1 2" key="1">
    <citation type="journal article" date="2011" name="PLoS Pathog.">
        <title>Dynamic evolution of pathogenicity revealed by sequencing and comparative genomics of 19 Pseudomonas syringae isolates.</title>
        <authorList>
            <person name="Baltrus D.A."/>
            <person name="Nishimura M.T."/>
            <person name="Romanchuk A."/>
            <person name="Chang J.H."/>
            <person name="Mukhtar M.S."/>
            <person name="Cherkis K."/>
            <person name="Roach J."/>
            <person name="Grant S.R."/>
            <person name="Jones C.D."/>
            <person name="Dangl J.L."/>
        </authorList>
    </citation>
    <scope>NUCLEOTIDE SEQUENCE [LARGE SCALE GENOMIC DNA]</scope>
    <source>
        <strain evidence="2">M301072PT</strain>
    </source>
</reference>
<evidence type="ECO:0000313" key="2">
    <source>
        <dbReference type="Proteomes" id="UP000004471"/>
    </source>
</evidence>
<feature type="non-terminal residue" evidence="1">
    <location>
        <position position="63"/>
    </location>
</feature>